<keyword evidence="3" id="KW-1185">Reference proteome</keyword>
<name>A0AAW2G2U5_9HYME</name>
<feature type="region of interest" description="Disordered" evidence="1">
    <location>
        <begin position="111"/>
        <end position="135"/>
    </location>
</feature>
<gene>
    <name evidence="2" type="ORF">PUN28_007352</name>
</gene>
<comment type="caution">
    <text evidence="2">The sequence shown here is derived from an EMBL/GenBank/DDBJ whole genome shotgun (WGS) entry which is preliminary data.</text>
</comment>
<protein>
    <submittedName>
        <fullName evidence="2">Uncharacterized protein</fullName>
    </submittedName>
</protein>
<evidence type="ECO:0000256" key="1">
    <source>
        <dbReference type="SAM" id="MobiDB-lite"/>
    </source>
</evidence>
<dbReference type="Proteomes" id="UP001430953">
    <property type="component" value="Unassembled WGS sequence"/>
</dbReference>
<accession>A0AAW2G2U5</accession>
<reference evidence="2 3" key="1">
    <citation type="submission" date="2023-03" db="EMBL/GenBank/DDBJ databases">
        <title>High recombination rates correlate with genetic variation in Cardiocondyla obscurior ants.</title>
        <authorList>
            <person name="Errbii M."/>
        </authorList>
    </citation>
    <scope>NUCLEOTIDE SEQUENCE [LARGE SCALE GENOMIC DNA]</scope>
    <source>
        <strain evidence="2">Alpha-2009</strain>
        <tissue evidence="2">Whole body</tissue>
    </source>
</reference>
<sequence length="135" mass="15594">MPKSHLLLFQVGCHTYHTSFSNFATDKVKFHLENKYCVICTRYPSLTSLSFLTIDRTHRDKLNSDIPLCKILNRQNNIKLKKRGRSLYQTRYSRVFSLSIFRTYGSAGRAHARTNNDQESDGGLERSYPKNVTAS</sequence>
<proteinExistence type="predicted"/>
<organism evidence="2 3">
    <name type="scientific">Cardiocondyla obscurior</name>
    <dbReference type="NCBI Taxonomy" id="286306"/>
    <lineage>
        <taxon>Eukaryota</taxon>
        <taxon>Metazoa</taxon>
        <taxon>Ecdysozoa</taxon>
        <taxon>Arthropoda</taxon>
        <taxon>Hexapoda</taxon>
        <taxon>Insecta</taxon>
        <taxon>Pterygota</taxon>
        <taxon>Neoptera</taxon>
        <taxon>Endopterygota</taxon>
        <taxon>Hymenoptera</taxon>
        <taxon>Apocrita</taxon>
        <taxon>Aculeata</taxon>
        <taxon>Formicoidea</taxon>
        <taxon>Formicidae</taxon>
        <taxon>Myrmicinae</taxon>
        <taxon>Cardiocondyla</taxon>
    </lineage>
</organism>
<evidence type="ECO:0000313" key="2">
    <source>
        <dbReference type="EMBL" id="KAL0122586.1"/>
    </source>
</evidence>
<evidence type="ECO:0000313" key="3">
    <source>
        <dbReference type="Proteomes" id="UP001430953"/>
    </source>
</evidence>
<dbReference type="EMBL" id="JADYXP020000006">
    <property type="protein sequence ID" value="KAL0122586.1"/>
    <property type="molecule type" value="Genomic_DNA"/>
</dbReference>
<dbReference type="AlphaFoldDB" id="A0AAW2G2U5"/>